<dbReference type="PANTHER" id="PTHR12299:SF78">
    <property type="entry name" value="RGG REPEATS NUCLEAR RNA BINDING PROTEIN C"/>
    <property type="match status" value="1"/>
</dbReference>
<reference evidence="3 4" key="1">
    <citation type="journal article" date="2013" name="Genome Biol.">
        <title>The genome sequence of the most widely cultivated cacao type and its use to identify candidate genes regulating pod color.</title>
        <authorList>
            <person name="Motamayor J.C."/>
            <person name="Mockaitis K."/>
            <person name="Schmutz J."/>
            <person name="Haiminen N."/>
            <person name="Iii D.L."/>
            <person name="Cornejo O."/>
            <person name="Findley S.D."/>
            <person name="Zheng P."/>
            <person name="Utro F."/>
            <person name="Royaert S."/>
            <person name="Saski C."/>
            <person name="Jenkins J."/>
            <person name="Podicheti R."/>
            <person name="Zhao M."/>
            <person name="Scheffler B.E."/>
            <person name="Stack J.C."/>
            <person name="Feltus F.A."/>
            <person name="Mustiga G.M."/>
            <person name="Amores F."/>
            <person name="Phillips W."/>
            <person name="Marelli J.P."/>
            <person name="May G.D."/>
            <person name="Shapiro H."/>
            <person name="Ma J."/>
            <person name="Bustamante C.D."/>
            <person name="Schnell R.J."/>
            <person name="Main D."/>
            <person name="Gilbert D."/>
            <person name="Parida L."/>
            <person name="Kuhn D.N."/>
        </authorList>
    </citation>
    <scope>NUCLEOTIDE SEQUENCE [LARGE SCALE GENOMIC DNA]</scope>
    <source>
        <strain evidence="4">cv. Matina 1-6</strain>
    </source>
</reference>
<dbReference type="InterPro" id="IPR039764">
    <property type="entry name" value="HABP4/SERBP1-like"/>
</dbReference>
<feature type="region of interest" description="Disordered" evidence="1">
    <location>
        <begin position="307"/>
        <end position="386"/>
    </location>
</feature>
<sequence>MYNFVLSQMYGEDSSSQPEFDPHAWTATIGGMETTRTHMHGFGTRVPITVLLTETHSNVATSESACGPINSNATSPAIALGEKMKNLSKNLGKICEEVHEEIKNTMAESMSEFMAHMEIMIMTNALLKLGNAGPSSSNFDKNLHVTTEGQEDAHSEKKSIEGDGGVKSGKKNKKTVTQDNVEKKGDKKDDKKDNVLLQLLRIVRIKGNLSLLINLLVVALLLILGLMTLEVYEKKKLEDRNTLEASKRPEERKVEDEDLESMQPIGKKKKKRTASLNLKKLKKKDNIKEEKARKTLSINEFLKLAEGETPHLRQRQKGDRPYGRRDIERPSSKGNGMRQNGRHDGRRPHGQGNRQRPSSSSKGDEEGPNERFVDERPNHQPDSERPGLLLIHPLLVLALTMSTINFPL</sequence>
<dbReference type="AlphaFoldDB" id="A0A061DN02"/>
<dbReference type="Gramene" id="EOX93797">
    <property type="protein sequence ID" value="EOX93797"/>
    <property type="gene ID" value="TCM_002729"/>
</dbReference>
<name>A0A061DN02_THECC</name>
<accession>A0A061DN02</accession>
<keyword evidence="4" id="KW-1185">Reference proteome</keyword>
<dbReference type="GO" id="GO:0005634">
    <property type="term" value="C:nucleus"/>
    <property type="evidence" value="ECO:0000318"/>
    <property type="project" value="GO_Central"/>
</dbReference>
<keyword evidence="2" id="KW-0472">Membrane</keyword>
<dbReference type="STRING" id="3641.A0A061DN02"/>
<dbReference type="PANTHER" id="PTHR12299">
    <property type="entry name" value="HYALURONIC ACID-BINDING PROTEIN 4"/>
    <property type="match status" value="1"/>
</dbReference>
<dbReference type="HOGENOM" id="CLU_675129_0_0_1"/>
<dbReference type="InParanoid" id="A0A061DN02"/>
<feature type="region of interest" description="Disordered" evidence="1">
    <location>
        <begin position="241"/>
        <end position="277"/>
    </location>
</feature>
<feature type="compositionally biased region" description="Basic and acidic residues" evidence="1">
    <location>
        <begin position="362"/>
        <end position="385"/>
    </location>
</feature>
<dbReference type="GO" id="GO:0003729">
    <property type="term" value="F:mRNA binding"/>
    <property type="evidence" value="ECO:0000318"/>
    <property type="project" value="GO_Central"/>
</dbReference>
<evidence type="ECO:0000256" key="2">
    <source>
        <dbReference type="SAM" id="Phobius"/>
    </source>
</evidence>
<proteinExistence type="predicted"/>
<feature type="transmembrane region" description="Helical" evidence="2">
    <location>
        <begin position="211"/>
        <end position="232"/>
    </location>
</feature>
<feature type="compositionally biased region" description="Basic and acidic residues" evidence="1">
    <location>
        <begin position="151"/>
        <end position="161"/>
    </location>
</feature>
<feature type="compositionally biased region" description="Basic and acidic residues" evidence="1">
    <location>
        <begin position="307"/>
        <end position="331"/>
    </location>
</feature>
<feature type="region of interest" description="Disordered" evidence="1">
    <location>
        <begin position="140"/>
        <end position="188"/>
    </location>
</feature>
<keyword evidence="2" id="KW-1133">Transmembrane helix</keyword>
<dbReference type="GO" id="GO:0005737">
    <property type="term" value="C:cytoplasm"/>
    <property type="evidence" value="ECO:0000318"/>
    <property type="project" value="GO_Central"/>
</dbReference>
<feature type="compositionally biased region" description="Basic residues" evidence="1">
    <location>
        <begin position="266"/>
        <end position="277"/>
    </location>
</feature>
<gene>
    <name evidence="3" type="ORF">TCM_002729</name>
</gene>
<evidence type="ECO:0000256" key="1">
    <source>
        <dbReference type="SAM" id="MobiDB-lite"/>
    </source>
</evidence>
<evidence type="ECO:0000313" key="4">
    <source>
        <dbReference type="Proteomes" id="UP000026915"/>
    </source>
</evidence>
<organism evidence="3 4">
    <name type="scientific">Theobroma cacao</name>
    <name type="common">Cacao</name>
    <name type="synonym">Cocoa</name>
    <dbReference type="NCBI Taxonomy" id="3641"/>
    <lineage>
        <taxon>Eukaryota</taxon>
        <taxon>Viridiplantae</taxon>
        <taxon>Streptophyta</taxon>
        <taxon>Embryophyta</taxon>
        <taxon>Tracheophyta</taxon>
        <taxon>Spermatophyta</taxon>
        <taxon>Magnoliopsida</taxon>
        <taxon>eudicotyledons</taxon>
        <taxon>Gunneridae</taxon>
        <taxon>Pentapetalae</taxon>
        <taxon>rosids</taxon>
        <taxon>malvids</taxon>
        <taxon>Malvales</taxon>
        <taxon>Malvaceae</taxon>
        <taxon>Byttnerioideae</taxon>
        <taxon>Theobroma</taxon>
    </lineage>
</organism>
<dbReference type="Proteomes" id="UP000026915">
    <property type="component" value="Chromosome 1"/>
</dbReference>
<feature type="compositionally biased region" description="Basic and acidic residues" evidence="1">
    <location>
        <begin position="241"/>
        <end position="255"/>
    </location>
</feature>
<dbReference type="EMBL" id="CM001879">
    <property type="protein sequence ID" value="EOX93797.1"/>
    <property type="molecule type" value="Genomic_DNA"/>
</dbReference>
<evidence type="ECO:0000313" key="3">
    <source>
        <dbReference type="EMBL" id="EOX93797.1"/>
    </source>
</evidence>
<feature type="compositionally biased region" description="Polar residues" evidence="1">
    <location>
        <begin position="352"/>
        <end position="361"/>
    </location>
</feature>
<protein>
    <submittedName>
        <fullName evidence="3">Uncharacterized protein</fullName>
    </submittedName>
</protein>
<keyword evidence="2" id="KW-0812">Transmembrane</keyword>